<gene>
    <name evidence="2" type="ORF">DRP44_01955</name>
</gene>
<comment type="caution">
    <text evidence="2">The sequence shown here is derived from an EMBL/GenBank/DDBJ whole genome shotgun (WGS) entry which is preliminary data.</text>
</comment>
<dbReference type="Pfam" id="PF01938">
    <property type="entry name" value="TRAM"/>
    <property type="match status" value="1"/>
</dbReference>
<dbReference type="EMBL" id="QNBC01000015">
    <property type="protein sequence ID" value="RKX67618.1"/>
    <property type="molecule type" value="Genomic_DNA"/>
</dbReference>
<reference evidence="2 3" key="1">
    <citation type="submission" date="2018-06" db="EMBL/GenBank/DDBJ databases">
        <title>Extensive metabolic versatility and redundancy in microbially diverse, dynamic hydrothermal sediments.</title>
        <authorList>
            <person name="Dombrowski N."/>
            <person name="Teske A."/>
            <person name="Baker B.J."/>
        </authorList>
    </citation>
    <scope>NUCLEOTIDE SEQUENCE [LARGE SCALE GENOMIC DNA]</scope>
    <source>
        <strain evidence="2">B35_G9</strain>
    </source>
</reference>
<evidence type="ECO:0000313" key="3">
    <source>
        <dbReference type="Proteomes" id="UP000282321"/>
    </source>
</evidence>
<protein>
    <recommendedName>
        <fullName evidence="1">TRAM domain-containing protein</fullName>
    </recommendedName>
</protein>
<organism evidence="2 3">
    <name type="scientific">candidate division TA06 bacterium</name>
    <dbReference type="NCBI Taxonomy" id="2250710"/>
    <lineage>
        <taxon>Bacteria</taxon>
        <taxon>Bacteria division TA06</taxon>
    </lineage>
</organism>
<dbReference type="Gene3D" id="3.40.50.1010">
    <property type="entry name" value="5'-nuclease"/>
    <property type="match status" value="1"/>
</dbReference>
<proteinExistence type="predicted"/>
<evidence type="ECO:0000313" key="2">
    <source>
        <dbReference type="EMBL" id="RKX67618.1"/>
    </source>
</evidence>
<dbReference type="Proteomes" id="UP000282321">
    <property type="component" value="Unassembled WGS sequence"/>
</dbReference>
<dbReference type="PROSITE" id="PS50926">
    <property type="entry name" value="TRAM"/>
    <property type="match status" value="1"/>
</dbReference>
<dbReference type="InterPro" id="IPR002792">
    <property type="entry name" value="TRAM_dom"/>
</dbReference>
<dbReference type="AlphaFoldDB" id="A0A660SA06"/>
<feature type="domain" description="TRAM" evidence="1">
    <location>
        <begin position="128"/>
        <end position="193"/>
    </location>
</feature>
<name>A0A660SA06_UNCT6</name>
<sequence length="193" mass="22383">MFSLFKKTSKYDFIIDENAVFDQRILKVIAYNFISGKIAVPNYIYNELKKAEGERNKETLIMLDNLIKKGRVELTNEVEGNNYHHYLKFCKMHNSYLITLGEIEKRHFMYNKVKYFSVEQLSRLLSKSYYIGDRVEIYIVKKGKEKTQGVGYLCNGSIVVVKDGEKHIGNKVDVEITGSIKTSMGTMYFGEIV</sequence>
<evidence type="ECO:0000259" key="1">
    <source>
        <dbReference type="PROSITE" id="PS50926"/>
    </source>
</evidence>
<accession>A0A660SA06</accession>